<name>A0A6G1PCQ1_CHAAH</name>
<keyword evidence="2" id="KW-1133">Transmembrane helix</keyword>
<feature type="transmembrane region" description="Helical" evidence="2">
    <location>
        <begin position="17"/>
        <end position="38"/>
    </location>
</feature>
<accession>A0A6G1PCQ1</accession>
<evidence type="ECO:0000313" key="3">
    <source>
        <dbReference type="EMBL" id="KAF3688035.1"/>
    </source>
</evidence>
<feature type="region of interest" description="Disordered" evidence="1">
    <location>
        <begin position="110"/>
        <end position="146"/>
    </location>
</feature>
<keyword evidence="4" id="KW-1185">Reference proteome</keyword>
<organism evidence="3 4">
    <name type="scientific">Channa argus</name>
    <name type="common">Northern snakehead</name>
    <name type="synonym">Ophicephalus argus</name>
    <dbReference type="NCBI Taxonomy" id="215402"/>
    <lineage>
        <taxon>Eukaryota</taxon>
        <taxon>Metazoa</taxon>
        <taxon>Chordata</taxon>
        <taxon>Craniata</taxon>
        <taxon>Vertebrata</taxon>
        <taxon>Euteleostomi</taxon>
        <taxon>Actinopterygii</taxon>
        <taxon>Neopterygii</taxon>
        <taxon>Teleostei</taxon>
        <taxon>Neoteleostei</taxon>
        <taxon>Acanthomorphata</taxon>
        <taxon>Anabantaria</taxon>
        <taxon>Anabantiformes</taxon>
        <taxon>Channoidei</taxon>
        <taxon>Channidae</taxon>
        <taxon>Channa</taxon>
    </lineage>
</organism>
<proteinExistence type="predicted"/>
<feature type="compositionally biased region" description="Polar residues" evidence="1">
    <location>
        <begin position="136"/>
        <end position="146"/>
    </location>
</feature>
<sequence length="146" mass="16720">MLHQIIIIIFPGSMKSAAAGCITVVILVLIFLLAFLWIRKRKFFKNPLRENPPGERPGKTEQQNVGPEYDTVHREPAEQQQDLLYTSVIFSKIQEDPLYSNIRTAQLKRDEEEDVDYTVVKSSTPSQGSEEDPSELYSTVNKNHRT</sequence>
<feature type="region of interest" description="Disordered" evidence="1">
    <location>
        <begin position="46"/>
        <end position="76"/>
    </location>
</feature>
<gene>
    <name evidence="3" type="ORF">EXN66_Car003707</name>
</gene>
<keyword evidence="2" id="KW-0472">Membrane</keyword>
<reference evidence="4" key="2">
    <citation type="submission" date="2019-02" db="EMBL/GenBank/DDBJ databases">
        <title>Opniocepnalus argus Var Kimnra genome.</title>
        <authorList>
            <person name="Zhou C."/>
            <person name="Xiao S."/>
        </authorList>
    </citation>
    <scope>NUCLEOTIDE SEQUENCE [LARGE SCALE GENOMIC DNA]</scope>
</reference>
<evidence type="ECO:0000256" key="2">
    <source>
        <dbReference type="SAM" id="Phobius"/>
    </source>
</evidence>
<evidence type="ECO:0000313" key="4">
    <source>
        <dbReference type="Proteomes" id="UP000503349"/>
    </source>
</evidence>
<reference evidence="3 4" key="1">
    <citation type="submission" date="2019-02" db="EMBL/GenBank/DDBJ databases">
        <title>Opniocepnalus argus genome.</title>
        <authorList>
            <person name="Zhou C."/>
            <person name="Xiao S."/>
        </authorList>
    </citation>
    <scope>NUCLEOTIDE SEQUENCE [LARGE SCALE GENOMIC DNA]</scope>
    <source>
        <strain evidence="3">OARG1902GOOAL</strain>
        <tissue evidence="3">Muscle</tissue>
    </source>
</reference>
<dbReference type="EMBL" id="CM015714">
    <property type="protein sequence ID" value="KAF3688035.1"/>
    <property type="molecule type" value="Genomic_DNA"/>
</dbReference>
<protein>
    <submittedName>
        <fullName evidence="3">Uncharacterized protein</fullName>
    </submittedName>
</protein>
<keyword evidence="2" id="KW-0812">Transmembrane</keyword>
<evidence type="ECO:0000256" key="1">
    <source>
        <dbReference type="SAM" id="MobiDB-lite"/>
    </source>
</evidence>
<dbReference type="AlphaFoldDB" id="A0A6G1PCQ1"/>
<dbReference type="Proteomes" id="UP000503349">
    <property type="component" value="Chromosome 3"/>
</dbReference>